<name>A0A7V7U233_9HYPH</name>
<dbReference type="Proteomes" id="UP000432089">
    <property type="component" value="Unassembled WGS sequence"/>
</dbReference>
<evidence type="ECO:0000313" key="9">
    <source>
        <dbReference type="EMBL" id="KAB0682943.1"/>
    </source>
</evidence>
<dbReference type="Pfam" id="PF00528">
    <property type="entry name" value="BPD_transp_1"/>
    <property type="match status" value="1"/>
</dbReference>
<dbReference type="RefSeq" id="WP_150967916.1">
    <property type="nucleotide sequence ID" value="NZ_VZDO01000001.1"/>
</dbReference>
<dbReference type="GO" id="GO:0005886">
    <property type="term" value="C:plasma membrane"/>
    <property type="evidence" value="ECO:0007669"/>
    <property type="project" value="UniProtKB-SubCell"/>
</dbReference>
<dbReference type="Gene3D" id="1.10.3720.10">
    <property type="entry name" value="MetI-like"/>
    <property type="match status" value="1"/>
</dbReference>
<evidence type="ECO:0000256" key="7">
    <source>
        <dbReference type="RuleBase" id="RU363032"/>
    </source>
</evidence>
<keyword evidence="2 7" id="KW-0813">Transport</keyword>
<keyword evidence="3" id="KW-1003">Cell membrane</keyword>
<protein>
    <submittedName>
        <fullName evidence="9">Carbohydrate ABC transporter permease</fullName>
    </submittedName>
</protein>
<dbReference type="InterPro" id="IPR050901">
    <property type="entry name" value="BP-dep_ABC_trans_perm"/>
</dbReference>
<dbReference type="PROSITE" id="PS50928">
    <property type="entry name" value="ABC_TM1"/>
    <property type="match status" value="1"/>
</dbReference>
<keyword evidence="4 7" id="KW-0812">Transmembrane</keyword>
<dbReference type="InterPro" id="IPR035906">
    <property type="entry name" value="MetI-like_sf"/>
</dbReference>
<dbReference type="GO" id="GO:0055085">
    <property type="term" value="P:transmembrane transport"/>
    <property type="evidence" value="ECO:0007669"/>
    <property type="project" value="InterPro"/>
</dbReference>
<feature type="domain" description="ABC transmembrane type-1" evidence="8">
    <location>
        <begin position="81"/>
        <end position="272"/>
    </location>
</feature>
<evidence type="ECO:0000313" key="10">
    <source>
        <dbReference type="Proteomes" id="UP000432089"/>
    </source>
</evidence>
<dbReference type="PANTHER" id="PTHR32243:SF18">
    <property type="entry name" value="INNER MEMBRANE ABC TRANSPORTER PERMEASE PROTEIN YCJP"/>
    <property type="match status" value="1"/>
</dbReference>
<evidence type="ECO:0000256" key="3">
    <source>
        <dbReference type="ARBA" id="ARBA00022475"/>
    </source>
</evidence>
<dbReference type="AlphaFoldDB" id="A0A7V7U233"/>
<keyword evidence="5 7" id="KW-1133">Transmembrane helix</keyword>
<dbReference type="PANTHER" id="PTHR32243">
    <property type="entry name" value="MALTOSE TRANSPORT SYSTEM PERMEASE-RELATED"/>
    <property type="match status" value="1"/>
</dbReference>
<proteinExistence type="inferred from homology"/>
<comment type="caution">
    <text evidence="9">The sequence shown here is derived from an EMBL/GenBank/DDBJ whole genome shotgun (WGS) entry which is preliminary data.</text>
</comment>
<evidence type="ECO:0000256" key="4">
    <source>
        <dbReference type="ARBA" id="ARBA00022692"/>
    </source>
</evidence>
<feature type="transmembrane region" description="Helical" evidence="7">
    <location>
        <begin position="251"/>
        <end position="272"/>
    </location>
</feature>
<dbReference type="CDD" id="cd06261">
    <property type="entry name" value="TM_PBP2"/>
    <property type="match status" value="1"/>
</dbReference>
<evidence type="ECO:0000256" key="2">
    <source>
        <dbReference type="ARBA" id="ARBA00022448"/>
    </source>
</evidence>
<feature type="transmembrane region" description="Helical" evidence="7">
    <location>
        <begin position="197"/>
        <end position="221"/>
    </location>
</feature>
<evidence type="ECO:0000256" key="5">
    <source>
        <dbReference type="ARBA" id="ARBA00022989"/>
    </source>
</evidence>
<dbReference type="SUPFAM" id="SSF161098">
    <property type="entry name" value="MetI-like"/>
    <property type="match status" value="1"/>
</dbReference>
<organism evidence="9 10">
    <name type="scientific">Plantimonas leprariae</name>
    <dbReference type="NCBI Taxonomy" id="2615207"/>
    <lineage>
        <taxon>Bacteria</taxon>
        <taxon>Pseudomonadati</taxon>
        <taxon>Pseudomonadota</taxon>
        <taxon>Alphaproteobacteria</taxon>
        <taxon>Hyphomicrobiales</taxon>
        <taxon>Aurantimonadaceae</taxon>
        <taxon>Plantimonas</taxon>
    </lineage>
</organism>
<dbReference type="InterPro" id="IPR000515">
    <property type="entry name" value="MetI-like"/>
</dbReference>
<accession>A0A7V7U233</accession>
<feature type="transmembrane region" description="Helical" evidence="7">
    <location>
        <begin position="149"/>
        <end position="168"/>
    </location>
</feature>
<dbReference type="EMBL" id="VZDO01000001">
    <property type="protein sequence ID" value="KAB0682943.1"/>
    <property type="molecule type" value="Genomic_DNA"/>
</dbReference>
<comment type="similarity">
    <text evidence="7">Belongs to the binding-protein-dependent transport system permease family.</text>
</comment>
<evidence type="ECO:0000259" key="8">
    <source>
        <dbReference type="PROSITE" id="PS50928"/>
    </source>
</evidence>
<keyword evidence="6 7" id="KW-0472">Membrane</keyword>
<keyword evidence="10" id="KW-1185">Reference proteome</keyword>
<comment type="subcellular location">
    <subcellularLocation>
        <location evidence="1 7">Cell membrane</location>
        <topology evidence="1 7">Multi-pass membrane protein</topology>
    </subcellularLocation>
</comment>
<gene>
    <name evidence="9" type="ORF">F6X38_02355</name>
</gene>
<evidence type="ECO:0000256" key="6">
    <source>
        <dbReference type="ARBA" id="ARBA00023136"/>
    </source>
</evidence>
<reference evidence="9 10" key="1">
    <citation type="submission" date="2019-09" db="EMBL/GenBank/DDBJ databases">
        <title>YIM 132180 draft genome.</title>
        <authorList>
            <person name="Zhang K."/>
        </authorList>
    </citation>
    <scope>NUCLEOTIDE SEQUENCE [LARGE SCALE GENOMIC DNA]</scope>
    <source>
        <strain evidence="9 10">YIM 132180</strain>
    </source>
</reference>
<sequence>MRGLASRRLGLALGCLALLFWSLGPVYWALATSLMRPIDLTAQPVNLVPPTLSFASYGKLFGGLFAADAGNTVWHDFSRALVNSLVTSLGATVLTVAVAAFAAYAAVRMRFPGRQFVFIAIVATIAVPGYTVLIPLYRLMVAARLIDTYTGVVLIYVSAFLPLAMWLMRSVYESLPLSLEEAAYVDGAGRLYTFVRIVLPLAAPGLVAAAILTFLGAWGQFAVPLIFSPTMATKPLTVLIPEFATKNNIDYGLINAAGVVAMVPPALIVLFLNRFLMRGLMAGAGK</sequence>
<feature type="transmembrane region" description="Helical" evidence="7">
    <location>
        <begin position="80"/>
        <end position="104"/>
    </location>
</feature>
<evidence type="ECO:0000256" key="1">
    <source>
        <dbReference type="ARBA" id="ARBA00004651"/>
    </source>
</evidence>
<feature type="transmembrane region" description="Helical" evidence="7">
    <location>
        <begin position="116"/>
        <end position="137"/>
    </location>
</feature>